<evidence type="ECO:0000256" key="2">
    <source>
        <dbReference type="ARBA" id="ARBA00022840"/>
    </source>
</evidence>
<dbReference type="Gene3D" id="3.40.50.300">
    <property type="entry name" value="P-loop containing nucleotide triphosphate hydrolases"/>
    <property type="match status" value="3"/>
</dbReference>
<dbReference type="InterPro" id="IPR002543">
    <property type="entry name" value="FtsK_dom"/>
</dbReference>
<dbReference type="SMART" id="SM00382">
    <property type="entry name" value="AAA"/>
    <property type="match status" value="1"/>
</dbReference>
<dbReference type="GO" id="GO:0003677">
    <property type="term" value="F:DNA binding"/>
    <property type="evidence" value="ECO:0007669"/>
    <property type="project" value="InterPro"/>
</dbReference>
<sequence length="1390" mass="153966">MEYNPREAKPLRPPSSTIVIASPIKREEKGKISPLKIVLGVAVGVLMLFFLFLIVSVMGRQPNPMMLMGYMMMFGMMVSAAVAGLMQMLGGGDGDLDRKRQNIDLQLAESAVDVHETAGAQHAAALHFHPNPRNIRRLVEQRAATFWSGDVTAEVEQAVLRIGVGTERLKVELKPAESSGIDEAQEHLYEEYSAVAVSRFRSLMSVVPEVPLAREMSSPAYGFRGPDQERINGLIRSMLLSAAFKYSPNKILIGVISRDTKEWGWTKWLPHSRNRLREPGPAGYRQLAWRNYEEFLDDMSSQFDTLYTTGTRMYVIVDDPDLTLRFPTGYSEGIPGVTFLAANVHSDAEVTQRRHRMRVDGDRLRLHQAGAARADYVSRFDAELAARAMAPIRPRGFGFDSGQQETATPEAQPIDVSSLPTIMDYLGIGNVEEFDLKSRVWDPAEYTETLESMFGYVLDENNEPTGELAKLDLFEVAAGGTGPHGMVSGGTGTGKSFLMTAIVLGLILANSPSKLRMILADFKGGATWKKFQGRIGHEVATITNLENALDLLERTKDVLEGELEYRQKLINRYPDVENIREYRARARTHPEMEPLPFLLFIADEVHEFLEKHNEYRAIFERLGRVGRSLGLLVVLASQYLDERTVGDFVKHAMFGISLKVTKPSESKTVLNGEEGAIRLPSSMIALFYKTVNKQDSIWQRVMAWNWQKSYMRPLVDTAAPTPPGETAPVRRGAEVHTEDVAEFGMYHRPTVATTEDDPEPQPVRAARTEESGMTLVEAGIRLVERCSQSYQMRELWTEPLRHPLSIPHVETGWAPEPGKLQLRIGDVDVPLEHRREPMVVDFTGSLSNAYIAGGTRTGKTNTLRAMIAASAATYSADHASWYIYDYAGTDMACMATWPNVGGYASKTDEDMFSRLWGEINRIIDLRTKVIGNNKHIRTVDQYLASKDELGVTGDPYGHIFFAVDGLDLILDDCGQDYMDARDEWSQLLSHAPAAGVHVVYTTRVVTGRMPKLVEKTDVCVYHNMKDPQVVDSVVRAAIKSIPVTMPGGSINTERVDSNNRPQILRARVFIPIPERIQPDSEQDGMPVFTVRDYSARIEEVGTQKRTSARTVAPRIDQVPTVVPYANLIAAYQHIEFAKVHRGARVLPMGVDRSTGQALAMNLAETRHMFVAGAGHAGVTTTLRTAINSITTVYGPDEATILIIDGRMGLADMIESLQSSGYMQPGRSASNVESAQPIIANLDQLMSSRKPQGNESPAQIRDREYVKGKEVFVIIDGFESLRSLQAGNAAPGSLEWLGPRIPVMDVGVHLLVGTDGAGLSRWVGMNKFTAALTSGSSVRNVFLNGNPGEGKILVHEKVKFRKLPVGRAIWHKAGGSDDQIIQIANSEAVYE</sequence>
<dbReference type="InterPro" id="IPR027417">
    <property type="entry name" value="P-loop_NTPase"/>
</dbReference>
<feature type="domain" description="FtsK" evidence="5">
    <location>
        <begin position="466"/>
        <end position="667"/>
    </location>
</feature>
<keyword evidence="1 3" id="KW-0547">Nucleotide-binding</keyword>
<protein>
    <recommendedName>
        <fullName evidence="5">FtsK domain-containing protein</fullName>
    </recommendedName>
</protein>
<evidence type="ECO:0000259" key="5">
    <source>
        <dbReference type="PROSITE" id="PS50901"/>
    </source>
</evidence>
<dbReference type="Proteomes" id="UP000193964">
    <property type="component" value="Unassembled WGS sequence"/>
</dbReference>
<evidence type="ECO:0000256" key="4">
    <source>
        <dbReference type="SAM" id="Phobius"/>
    </source>
</evidence>
<feature type="binding site" evidence="3">
    <location>
        <begin position="853"/>
        <end position="860"/>
    </location>
    <ligand>
        <name>ATP</name>
        <dbReference type="ChEBI" id="CHEBI:30616"/>
    </ligand>
</feature>
<proteinExistence type="predicted"/>
<dbReference type="GO" id="GO:0005524">
    <property type="term" value="F:ATP binding"/>
    <property type="evidence" value="ECO:0007669"/>
    <property type="project" value="UniProtKB-UniRule"/>
</dbReference>
<reference evidence="6 7" key="1">
    <citation type="submission" date="2016-01" db="EMBL/GenBank/DDBJ databases">
        <title>The new phylogeny of the genus Mycobacterium.</title>
        <authorList>
            <person name="Tarcisio F."/>
            <person name="Conor M."/>
            <person name="Antonella G."/>
            <person name="Elisabetta G."/>
            <person name="Giulia F.S."/>
            <person name="Sara T."/>
            <person name="Anna F."/>
            <person name="Clotilde B."/>
            <person name="Roberto B."/>
            <person name="Veronica D.S."/>
            <person name="Fabio R."/>
            <person name="Monica P."/>
            <person name="Olivier J."/>
            <person name="Enrico T."/>
            <person name="Nicola S."/>
        </authorList>
    </citation>
    <scope>NUCLEOTIDE SEQUENCE [LARGE SCALE GENOMIC DNA]</scope>
    <source>
        <strain evidence="6 7">ATCC 700010</strain>
    </source>
</reference>
<feature type="domain" description="FtsK" evidence="5">
    <location>
        <begin position="835"/>
        <end position="1031"/>
    </location>
</feature>
<dbReference type="PANTHER" id="PTHR22683">
    <property type="entry name" value="SPORULATION PROTEIN RELATED"/>
    <property type="match status" value="1"/>
</dbReference>
<evidence type="ECO:0000313" key="7">
    <source>
        <dbReference type="Proteomes" id="UP000193964"/>
    </source>
</evidence>
<organism evidence="6 7">
    <name type="scientific">Mycolicibacterium wolinskyi</name>
    <dbReference type="NCBI Taxonomy" id="59750"/>
    <lineage>
        <taxon>Bacteria</taxon>
        <taxon>Bacillati</taxon>
        <taxon>Actinomycetota</taxon>
        <taxon>Actinomycetes</taxon>
        <taxon>Mycobacteriales</taxon>
        <taxon>Mycobacteriaceae</taxon>
        <taxon>Mycolicibacterium</taxon>
    </lineage>
</organism>
<dbReference type="PANTHER" id="PTHR22683:SF1">
    <property type="entry name" value="TYPE VII SECRETION SYSTEM PROTEIN ESSC"/>
    <property type="match status" value="1"/>
</dbReference>
<comment type="caution">
    <text evidence="6">The sequence shown here is derived from an EMBL/GenBank/DDBJ whole genome shotgun (WGS) entry which is preliminary data.</text>
</comment>
<keyword evidence="4" id="KW-0472">Membrane</keyword>
<keyword evidence="4" id="KW-0812">Transmembrane</keyword>
<evidence type="ECO:0000313" key="6">
    <source>
        <dbReference type="EMBL" id="ORX18438.1"/>
    </source>
</evidence>
<keyword evidence="2 3" id="KW-0067">ATP-binding</keyword>
<evidence type="ECO:0000256" key="3">
    <source>
        <dbReference type="PROSITE-ProRule" id="PRU00289"/>
    </source>
</evidence>
<accession>A0A1X2FJD9</accession>
<dbReference type="PROSITE" id="PS50901">
    <property type="entry name" value="FTSK"/>
    <property type="match status" value="2"/>
</dbReference>
<dbReference type="Pfam" id="PF01580">
    <property type="entry name" value="FtsK_SpoIIIE"/>
    <property type="match status" value="3"/>
</dbReference>
<dbReference type="InterPro" id="IPR003593">
    <property type="entry name" value="AAA+_ATPase"/>
</dbReference>
<dbReference type="SUPFAM" id="SSF52540">
    <property type="entry name" value="P-loop containing nucleoside triphosphate hydrolases"/>
    <property type="match status" value="2"/>
</dbReference>
<gene>
    <name evidence="6" type="ORF">AWC31_14135</name>
</gene>
<name>A0A1X2FJD9_9MYCO</name>
<keyword evidence="4" id="KW-1133">Transmembrane helix</keyword>
<evidence type="ECO:0000256" key="1">
    <source>
        <dbReference type="ARBA" id="ARBA00022741"/>
    </source>
</evidence>
<feature type="transmembrane region" description="Helical" evidence="4">
    <location>
        <begin position="37"/>
        <end position="58"/>
    </location>
</feature>
<dbReference type="InterPro" id="IPR050206">
    <property type="entry name" value="FtsK/SpoIIIE/SftA"/>
</dbReference>
<feature type="binding site" evidence="3">
    <location>
        <begin position="489"/>
        <end position="496"/>
    </location>
    <ligand>
        <name>ATP</name>
        <dbReference type="ChEBI" id="CHEBI:30616"/>
    </ligand>
</feature>
<dbReference type="EMBL" id="LQQA01000005">
    <property type="protein sequence ID" value="ORX18438.1"/>
    <property type="molecule type" value="Genomic_DNA"/>
</dbReference>
<feature type="transmembrane region" description="Helical" evidence="4">
    <location>
        <begin position="70"/>
        <end position="90"/>
    </location>
</feature>